<dbReference type="PROSITE" id="PS50835">
    <property type="entry name" value="IG_LIKE"/>
    <property type="match status" value="5"/>
</dbReference>
<accession>A0ABV0YFS0</accession>
<dbReference type="CDD" id="cd00096">
    <property type="entry name" value="Ig"/>
    <property type="match status" value="1"/>
</dbReference>
<evidence type="ECO:0000313" key="6">
    <source>
        <dbReference type="EMBL" id="MEQ2292280.1"/>
    </source>
</evidence>
<feature type="domain" description="Ig-like" evidence="5">
    <location>
        <begin position="265"/>
        <end position="344"/>
    </location>
</feature>
<keyword evidence="2" id="KW-1015">Disulfide bond</keyword>
<dbReference type="SUPFAM" id="SSF48726">
    <property type="entry name" value="Immunoglobulin"/>
    <property type="match status" value="5"/>
</dbReference>
<dbReference type="InterPro" id="IPR003599">
    <property type="entry name" value="Ig_sub"/>
</dbReference>
<name>A0ABV0YFS0_9TELE</name>
<dbReference type="InterPro" id="IPR013783">
    <property type="entry name" value="Ig-like_fold"/>
</dbReference>
<keyword evidence="7" id="KW-1185">Reference proteome</keyword>
<evidence type="ECO:0000256" key="2">
    <source>
        <dbReference type="ARBA" id="ARBA00023157"/>
    </source>
</evidence>
<evidence type="ECO:0000259" key="5">
    <source>
        <dbReference type="PROSITE" id="PS50835"/>
    </source>
</evidence>
<keyword evidence="4" id="KW-1133">Transmembrane helix</keyword>
<organism evidence="6 7">
    <name type="scientific">Ameca splendens</name>
    <dbReference type="NCBI Taxonomy" id="208324"/>
    <lineage>
        <taxon>Eukaryota</taxon>
        <taxon>Metazoa</taxon>
        <taxon>Chordata</taxon>
        <taxon>Craniata</taxon>
        <taxon>Vertebrata</taxon>
        <taxon>Euteleostomi</taxon>
        <taxon>Actinopterygii</taxon>
        <taxon>Neopterygii</taxon>
        <taxon>Teleostei</taxon>
        <taxon>Neoteleostei</taxon>
        <taxon>Acanthomorphata</taxon>
        <taxon>Ovalentaria</taxon>
        <taxon>Atherinomorphae</taxon>
        <taxon>Cyprinodontiformes</taxon>
        <taxon>Goodeidae</taxon>
        <taxon>Ameca</taxon>
    </lineage>
</organism>
<dbReference type="EMBL" id="JAHRIP010030082">
    <property type="protein sequence ID" value="MEQ2292280.1"/>
    <property type="molecule type" value="Genomic_DNA"/>
</dbReference>
<gene>
    <name evidence="6" type="ORF">AMECASPLE_021568</name>
</gene>
<dbReference type="InterPro" id="IPR003598">
    <property type="entry name" value="Ig_sub2"/>
</dbReference>
<dbReference type="Proteomes" id="UP001469553">
    <property type="component" value="Unassembled WGS sequence"/>
</dbReference>
<evidence type="ECO:0000313" key="7">
    <source>
        <dbReference type="Proteomes" id="UP001469553"/>
    </source>
</evidence>
<feature type="domain" description="Ig-like" evidence="5">
    <location>
        <begin position="3"/>
        <end position="66"/>
    </location>
</feature>
<feature type="non-terminal residue" evidence="6">
    <location>
        <position position="1"/>
    </location>
</feature>
<proteinExistence type="predicted"/>
<dbReference type="InterPro" id="IPR036179">
    <property type="entry name" value="Ig-like_dom_sf"/>
</dbReference>
<dbReference type="SMART" id="SM00409">
    <property type="entry name" value="IG"/>
    <property type="match status" value="5"/>
</dbReference>
<dbReference type="InterPro" id="IPR050488">
    <property type="entry name" value="Ig_Fc_receptor"/>
</dbReference>
<feature type="transmembrane region" description="Helical" evidence="4">
    <location>
        <begin position="552"/>
        <end position="572"/>
    </location>
</feature>
<feature type="domain" description="Ig-like" evidence="5">
    <location>
        <begin position="90"/>
        <end position="173"/>
    </location>
</feature>
<reference evidence="6 7" key="1">
    <citation type="submission" date="2021-06" db="EMBL/GenBank/DDBJ databases">
        <authorList>
            <person name="Palmer J.M."/>
        </authorList>
    </citation>
    <scope>NUCLEOTIDE SEQUENCE [LARGE SCALE GENOMIC DNA]</scope>
    <source>
        <strain evidence="6 7">AS_MEX2019</strain>
        <tissue evidence="6">Muscle</tissue>
    </source>
</reference>
<feature type="domain" description="Ig-like" evidence="5">
    <location>
        <begin position="182"/>
        <end position="262"/>
    </location>
</feature>
<dbReference type="Pfam" id="PF13895">
    <property type="entry name" value="Ig_2"/>
    <property type="match status" value="1"/>
</dbReference>
<dbReference type="PANTHER" id="PTHR11481:SF64">
    <property type="entry name" value="FC RECEPTOR-LIKE PROTEIN 4"/>
    <property type="match status" value="1"/>
</dbReference>
<dbReference type="SMART" id="SM00408">
    <property type="entry name" value="IGc2"/>
    <property type="match status" value="3"/>
</dbReference>
<dbReference type="Pfam" id="PF13927">
    <property type="entry name" value="Ig_3"/>
    <property type="match status" value="1"/>
</dbReference>
<dbReference type="Gene3D" id="2.60.40.10">
    <property type="entry name" value="Immunoglobulins"/>
    <property type="match status" value="6"/>
</dbReference>
<keyword evidence="4" id="KW-0812">Transmembrane</keyword>
<keyword evidence="4" id="KW-0472">Membrane</keyword>
<feature type="domain" description="Ig-like" evidence="5">
    <location>
        <begin position="462"/>
        <end position="543"/>
    </location>
</feature>
<evidence type="ECO:0000256" key="1">
    <source>
        <dbReference type="ARBA" id="ARBA00022729"/>
    </source>
</evidence>
<feature type="region of interest" description="Disordered" evidence="3">
    <location>
        <begin position="685"/>
        <end position="708"/>
    </location>
</feature>
<dbReference type="PANTHER" id="PTHR11481">
    <property type="entry name" value="IMMUNOGLOBULIN FC RECEPTOR"/>
    <property type="match status" value="1"/>
</dbReference>
<protein>
    <recommendedName>
        <fullName evidence="5">Ig-like domain-containing protein</fullName>
    </recommendedName>
</protein>
<evidence type="ECO:0000256" key="4">
    <source>
        <dbReference type="SAM" id="Phobius"/>
    </source>
</evidence>
<keyword evidence="1" id="KW-0732">Signal</keyword>
<evidence type="ECO:0000256" key="3">
    <source>
        <dbReference type="SAM" id="MobiDB-lite"/>
    </source>
</evidence>
<sequence length="737" mass="81748">SKPTVTHQPNGPVVYRGENVTLRCEIQGGGGAQWTYEWSPTNRNSPTSSEFRIIRVSESDSGTYWCKPRGNYLITDWSDAFRLTVRSDGATASLTAEKTIIPAGGRVALTCSVDGSTDWKFDWFRQESESSTAQLIRSNEPDGVLFISEGGVYSCRGGRGDPVFYTETSNNVTIYKTAPITPTVIQQTSWSQIFRGERVTLRCEIQGGGGAQWTYEWRPTTRNLLTSSEFRITAADSRVYGCRGRGDSFTSTEWGVLRLTVSNEPQPVLSVSPSWLSPGASVTLSCGGLEHPSAGWRFFWYKRVPKISSSSYSFELLAGSSNGTEQNSYIVHGPTHTAGYVCRAGRGEPAFYTQYSEAKFVWSEDSHPAASLSVNPDRVQHFMYQSVTLSCSRNDTKWRVRRFTETASPSYIQCSNWGTMSGSSCTINQLWYHSGVYWCESGSGDFSNAVNITVQDDYYSAPILVSPVHPVTEGDPVTLSCRVKELKLLSNVFFYHNNKLLHNDSREELNISAVSKSDEGFYKCKHSGKESLQSWMSVRVTVSSPVSSSFPVLWIIGPVSGIILIILLLLLWRYRQSEDLCFLRSERTNQRSITKHEAETEINESSSPLQGDALYASVEHSTATGTAEPTEITYSIINIKKLRKNWRPCEPEQVIYSEVKPRAAGGVSLNHELTPLYAEIKHENKAKKKNKVKSSPAATDESVYSEMKPGTALDNQSAFGSRGNWCLSPAVYGGEAG</sequence>
<dbReference type="InterPro" id="IPR007110">
    <property type="entry name" value="Ig-like_dom"/>
</dbReference>
<comment type="caution">
    <text evidence="6">The sequence shown here is derived from an EMBL/GenBank/DDBJ whole genome shotgun (WGS) entry which is preliminary data.</text>
</comment>